<keyword evidence="10" id="KW-1185">Reference proteome</keyword>
<proteinExistence type="predicted"/>
<dbReference type="PANTHER" id="PTHR30557">
    <property type="entry name" value="THIAMINE BIOSYNTHESIS PROTEIN THIC"/>
    <property type="match status" value="1"/>
</dbReference>
<dbReference type="Proteomes" id="UP001140949">
    <property type="component" value="Unassembled WGS sequence"/>
</dbReference>
<evidence type="ECO:0000313" key="9">
    <source>
        <dbReference type="EMBL" id="KAJ6807371.1"/>
    </source>
</evidence>
<dbReference type="PANTHER" id="PTHR30557:SF1">
    <property type="entry name" value="PHOSPHOMETHYLPYRIMIDINE SYNTHASE, CHLOROPLASTIC"/>
    <property type="match status" value="1"/>
</dbReference>
<keyword evidence="8" id="KW-0456">Lyase</keyword>
<keyword evidence="5" id="KW-0862">Zinc</keyword>
<dbReference type="Pfam" id="PF01964">
    <property type="entry name" value="ThiC_Rad_SAM"/>
    <property type="match status" value="1"/>
</dbReference>
<dbReference type="InterPro" id="IPR002817">
    <property type="entry name" value="ThiC/BzaA/B"/>
</dbReference>
<keyword evidence="2" id="KW-0004">4Fe-4S</keyword>
<dbReference type="GO" id="GO:0046872">
    <property type="term" value="F:metal ion binding"/>
    <property type="evidence" value="ECO:0007669"/>
    <property type="project" value="UniProtKB-KW"/>
</dbReference>
<keyword evidence="6" id="KW-0408">Iron</keyword>
<evidence type="ECO:0000256" key="2">
    <source>
        <dbReference type="ARBA" id="ARBA00022485"/>
    </source>
</evidence>
<accession>A0AAX6ETX9</accession>
<sequence>MEVVHEQSGHVLKVPFRRVHLSGGEQYFDTYDTSGPQDVKPRVGLPKIRKDWIDRKEKLGGPRYTQMFYAKKGIITEEMLFSAAREKLEPEFVRSEVARGRAIIPSNKRHLELEPMLVGRNFLVKVNANIGNSAVVSSIEEGCISFNGQQCGVLTQLWIFQLVSISMKLVNG</sequence>
<keyword evidence="4" id="KW-0479">Metal-binding</keyword>
<evidence type="ECO:0000256" key="7">
    <source>
        <dbReference type="ARBA" id="ARBA00023014"/>
    </source>
</evidence>
<keyword evidence="7" id="KW-0411">Iron-sulfur</keyword>
<name>A0AAX6ETX9_IRIPA</name>
<dbReference type="GO" id="GO:0016829">
    <property type="term" value="F:lyase activity"/>
    <property type="evidence" value="ECO:0007669"/>
    <property type="project" value="UniProtKB-KW"/>
</dbReference>
<evidence type="ECO:0000256" key="6">
    <source>
        <dbReference type="ARBA" id="ARBA00023004"/>
    </source>
</evidence>
<reference evidence="9" key="2">
    <citation type="submission" date="2023-04" db="EMBL/GenBank/DDBJ databases">
        <authorList>
            <person name="Bruccoleri R.E."/>
            <person name="Oakeley E.J."/>
            <person name="Faust A.-M."/>
            <person name="Dessus-Babus S."/>
            <person name="Altorfer M."/>
            <person name="Burckhardt D."/>
            <person name="Oertli M."/>
            <person name="Naumann U."/>
            <person name="Petersen F."/>
            <person name="Wong J."/>
        </authorList>
    </citation>
    <scope>NUCLEOTIDE SEQUENCE</scope>
    <source>
        <strain evidence="9">GSM-AAB239-AS_SAM_17_03QT</strain>
        <tissue evidence="9">Leaf</tissue>
    </source>
</reference>
<dbReference type="Gene3D" id="3.20.20.540">
    <property type="entry name" value="Radical SAM ThiC family, central domain"/>
    <property type="match status" value="1"/>
</dbReference>
<reference evidence="9" key="1">
    <citation type="journal article" date="2023" name="GigaByte">
        <title>Genome assembly of the bearded iris, Iris pallida Lam.</title>
        <authorList>
            <person name="Bruccoleri R.E."/>
            <person name="Oakeley E.J."/>
            <person name="Faust A.M.E."/>
            <person name="Altorfer M."/>
            <person name="Dessus-Babus S."/>
            <person name="Burckhardt D."/>
            <person name="Oertli M."/>
            <person name="Naumann U."/>
            <person name="Petersen F."/>
            <person name="Wong J."/>
        </authorList>
    </citation>
    <scope>NUCLEOTIDE SEQUENCE</scope>
    <source>
        <strain evidence="9">GSM-AAB239-AS_SAM_17_03QT</strain>
    </source>
</reference>
<evidence type="ECO:0000256" key="4">
    <source>
        <dbReference type="ARBA" id="ARBA00022723"/>
    </source>
</evidence>
<comment type="caution">
    <text evidence="9">The sequence shown here is derived from an EMBL/GenBank/DDBJ whole genome shotgun (WGS) entry which is preliminary data.</text>
</comment>
<dbReference type="GO" id="GO:0009228">
    <property type="term" value="P:thiamine biosynthetic process"/>
    <property type="evidence" value="ECO:0007669"/>
    <property type="project" value="InterPro"/>
</dbReference>
<organism evidence="9 10">
    <name type="scientific">Iris pallida</name>
    <name type="common">Sweet iris</name>
    <dbReference type="NCBI Taxonomy" id="29817"/>
    <lineage>
        <taxon>Eukaryota</taxon>
        <taxon>Viridiplantae</taxon>
        <taxon>Streptophyta</taxon>
        <taxon>Embryophyta</taxon>
        <taxon>Tracheophyta</taxon>
        <taxon>Spermatophyta</taxon>
        <taxon>Magnoliopsida</taxon>
        <taxon>Liliopsida</taxon>
        <taxon>Asparagales</taxon>
        <taxon>Iridaceae</taxon>
        <taxon>Iridoideae</taxon>
        <taxon>Irideae</taxon>
        <taxon>Iris</taxon>
    </lineage>
</organism>
<keyword evidence="3" id="KW-0949">S-adenosyl-L-methionine</keyword>
<dbReference type="EMBL" id="JANAVB010033979">
    <property type="protein sequence ID" value="KAJ6807371.1"/>
    <property type="molecule type" value="Genomic_DNA"/>
</dbReference>
<dbReference type="GO" id="GO:0051539">
    <property type="term" value="F:4 iron, 4 sulfur cluster binding"/>
    <property type="evidence" value="ECO:0007669"/>
    <property type="project" value="UniProtKB-KW"/>
</dbReference>
<dbReference type="InterPro" id="IPR038521">
    <property type="entry name" value="ThiC/Bza_core_dom"/>
</dbReference>
<evidence type="ECO:0000256" key="8">
    <source>
        <dbReference type="ARBA" id="ARBA00023239"/>
    </source>
</evidence>
<evidence type="ECO:0000256" key="1">
    <source>
        <dbReference type="ARBA" id="ARBA00001966"/>
    </source>
</evidence>
<protein>
    <submittedName>
        <fullName evidence="9">Phosphomethylpyrimidine synthase, chloroplastic</fullName>
    </submittedName>
</protein>
<evidence type="ECO:0000313" key="10">
    <source>
        <dbReference type="Proteomes" id="UP001140949"/>
    </source>
</evidence>
<evidence type="ECO:0000256" key="3">
    <source>
        <dbReference type="ARBA" id="ARBA00022691"/>
    </source>
</evidence>
<comment type="cofactor">
    <cofactor evidence="1">
        <name>[4Fe-4S] cluster</name>
        <dbReference type="ChEBI" id="CHEBI:49883"/>
    </cofactor>
</comment>
<evidence type="ECO:0000256" key="5">
    <source>
        <dbReference type="ARBA" id="ARBA00022833"/>
    </source>
</evidence>
<gene>
    <name evidence="9" type="ORF">M6B38_172070</name>
</gene>
<dbReference type="AlphaFoldDB" id="A0AAX6ETX9"/>